<dbReference type="EMBL" id="JABZGR010000006">
    <property type="protein sequence ID" value="MBF0970053.1"/>
    <property type="molecule type" value="Genomic_DNA"/>
</dbReference>
<evidence type="ECO:0000313" key="2">
    <source>
        <dbReference type="EMBL" id="MBF0970053.1"/>
    </source>
</evidence>
<feature type="region of interest" description="Disordered" evidence="1">
    <location>
        <begin position="30"/>
        <end position="57"/>
    </location>
</feature>
<accession>A0A929RVK4</accession>
<evidence type="ECO:0000256" key="1">
    <source>
        <dbReference type="SAM" id="MobiDB-lite"/>
    </source>
</evidence>
<proteinExistence type="predicted"/>
<feature type="compositionally biased region" description="Basic and acidic residues" evidence="1">
    <location>
        <begin position="42"/>
        <end position="57"/>
    </location>
</feature>
<protein>
    <submittedName>
        <fullName evidence="2">Uncharacterized protein</fullName>
    </submittedName>
</protein>
<name>A0A929RVK4_9BACT</name>
<comment type="caution">
    <text evidence="2">The sequence shown here is derived from an EMBL/GenBank/DDBJ whole genome shotgun (WGS) entry which is preliminary data.</text>
</comment>
<reference evidence="2" key="1">
    <citation type="submission" date="2020-04" db="EMBL/GenBank/DDBJ databases">
        <title>Deep metagenomics examines the oral microbiome during advanced dental caries in children, revealing novel taxa and co-occurrences with host molecules.</title>
        <authorList>
            <person name="Baker J.L."/>
            <person name="Morton J.T."/>
            <person name="Dinis M."/>
            <person name="Alvarez R."/>
            <person name="Tran N.C."/>
            <person name="Knight R."/>
            <person name="Edlund A."/>
        </authorList>
    </citation>
    <scope>NUCLEOTIDE SEQUENCE</scope>
    <source>
        <strain evidence="2">JCVI_34_bin.1</strain>
    </source>
</reference>
<dbReference type="Proteomes" id="UP000704068">
    <property type="component" value="Unassembled WGS sequence"/>
</dbReference>
<evidence type="ECO:0000313" key="3">
    <source>
        <dbReference type="Proteomes" id="UP000704068"/>
    </source>
</evidence>
<organism evidence="2 3">
    <name type="scientific">Alloprevotella tannerae</name>
    <dbReference type="NCBI Taxonomy" id="76122"/>
    <lineage>
        <taxon>Bacteria</taxon>
        <taxon>Pseudomonadati</taxon>
        <taxon>Bacteroidota</taxon>
        <taxon>Bacteroidia</taxon>
        <taxon>Bacteroidales</taxon>
        <taxon>Prevotellaceae</taxon>
        <taxon>Alloprevotella</taxon>
    </lineage>
</organism>
<dbReference type="AlphaFoldDB" id="A0A929RVK4"/>
<sequence>MADLLHLSLYGLARANHSLVPANDNMARANDSLLPANNSNEQNEKLKHELSAQKCVD</sequence>
<gene>
    <name evidence="2" type="ORF">HXK21_03280</name>
</gene>
<dbReference type="RefSeq" id="WP_303763252.1">
    <property type="nucleotide sequence ID" value="NZ_JABZGR010000006.1"/>
</dbReference>